<evidence type="ECO:0000313" key="2">
    <source>
        <dbReference type="Proteomes" id="UP000010296"/>
    </source>
</evidence>
<sequence>MSCEGFFFPSMILVNRERSKQLIVLTTFQIKLFPYVMGQVPLRTSFFVKKMFHTNPSRALSIQTVLYSAKDYYHVDFELRLSMVVYFLVTENLIFFERLQSLKVYVHSSVGENHQRYLINQLS</sequence>
<protein>
    <submittedName>
        <fullName evidence="1">Uncharacterized protein</fullName>
    </submittedName>
</protein>
<keyword evidence="2" id="KW-1185">Reference proteome</keyword>
<comment type="caution">
    <text evidence="1">The sequence shown here is derived from an EMBL/GenBank/DDBJ whole genome shotgun (WGS) entry which is preliminary data.</text>
</comment>
<reference evidence="1 2" key="1">
    <citation type="submission" date="2010-12" db="EMBL/GenBank/DDBJ databases">
        <authorList>
            <person name="Muzny D."/>
            <person name="Qin X."/>
            <person name="Deng J."/>
            <person name="Jiang H."/>
            <person name="Liu Y."/>
            <person name="Qu J."/>
            <person name="Song X.-Z."/>
            <person name="Zhang L."/>
            <person name="Thornton R."/>
            <person name="Coyle M."/>
            <person name="Francisco L."/>
            <person name="Jackson L."/>
            <person name="Javaid M."/>
            <person name="Korchina V."/>
            <person name="Kovar C."/>
            <person name="Mata R."/>
            <person name="Mathew T."/>
            <person name="Ngo R."/>
            <person name="Nguyen L."/>
            <person name="Nguyen N."/>
            <person name="Okwuonu G."/>
            <person name="Ongeri F."/>
            <person name="Pham C."/>
            <person name="Simmons D."/>
            <person name="Wilczek-Boney K."/>
            <person name="Hale W."/>
            <person name="Jakkamsetti A."/>
            <person name="Pham P."/>
            <person name="Ruth R."/>
            <person name="San Lucas F."/>
            <person name="Warren J."/>
            <person name="Zhang J."/>
            <person name="Zhao Z."/>
            <person name="Zhou C."/>
            <person name="Zhu D."/>
            <person name="Lee S."/>
            <person name="Bess C."/>
            <person name="Blankenburg K."/>
            <person name="Forbes L."/>
            <person name="Fu Q."/>
            <person name="Gubbala S."/>
            <person name="Hirani K."/>
            <person name="Jayaseelan J.C."/>
            <person name="Lara F."/>
            <person name="Munidasa M."/>
            <person name="Palculict T."/>
            <person name="Patil S."/>
            <person name="Pu L.-L."/>
            <person name="Saada N."/>
            <person name="Tang L."/>
            <person name="Weissenberger G."/>
            <person name="Zhu Y."/>
            <person name="Hemphill L."/>
            <person name="Shang Y."/>
            <person name="Youmans B."/>
            <person name="Ayvaz T."/>
            <person name="Ross M."/>
            <person name="Santibanez J."/>
            <person name="Aqrawi P."/>
            <person name="Gross S."/>
            <person name="Joshi V."/>
            <person name="Fowler G."/>
            <person name="Nazareth L."/>
            <person name="Reid J."/>
            <person name="Worley K."/>
            <person name="Petrosino J."/>
            <person name="Highlander S."/>
            <person name="Gibbs R."/>
        </authorList>
    </citation>
    <scope>NUCLEOTIDE SEQUENCE [LARGE SCALE GENOMIC DNA]</scope>
    <source>
        <strain evidence="2">DSM 15952 / CCUG 50447 / LMG 22039 / TP 1.5</strain>
    </source>
</reference>
<dbReference type="AlphaFoldDB" id="E6LCY3"/>
<name>E6LCY3_ENTI1</name>
<evidence type="ECO:0000313" key="1">
    <source>
        <dbReference type="EMBL" id="EFU74993.1"/>
    </source>
</evidence>
<proteinExistence type="predicted"/>
<gene>
    <name evidence="1" type="ORF">HMPREF9088_0223</name>
</gene>
<accession>E6LCY3</accession>
<dbReference type="Proteomes" id="UP000010296">
    <property type="component" value="Unassembled WGS sequence"/>
</dbReference>
<dbReference type="HOGENOM" id="CLU_2011712_0_0_9"/>
<dbReference type="STRING" id="888064.HMPREF9088_0223"/>
<dbReference type="EMBL" id="AEPV01000004">
    <property type="protein sequence ID" value="EFU74993.1"/>
    <property type="molecule type" value="Genomic_DNA"/>
</dbReference>
<organism evidence="1 2">
    <name type="scientific">Enterococcus italicus (strain DSM 15952 / CCUG 50447 / LMG 22039 / TP 1.5)</name>
    <dbReference type="NCBI Taxonomy" id="888064"/>
    <lineage>
        <taxon>Bacteria</taxon>
        <taxon>Bacillati</taxon>
        <taxon>Bacillota</taxon>
        <taxon>Bacilli</taxon>
        <taxon>Lactobacillales</taxon>
        <taxon>Enterococcaceae</taxon>
        <taxon>Enterococcus</taxon>
    </lineage>
</organism>